<dbReference type="SUPFAM" id="SSF102114">
    <property type="entry name" value="Radical SAM enzymes"/>
    <property type="match status" value="1"/>
</dbReference>
<dbReference type="GO" id="GO:0051536">
    <property type="term" value="F:iron-sulfur cluster binding"/>
    <property type="evidence" value="ECO:0007669"/>
    <property type="project" value="UniProtKB-KW"/>
</dbReference>
<keyword evidence="4" id="KW-0411">Iron-sulfur</keyword>
<sequence>MATKESAVPPAQQFPLHWVDGLIREIRPHVFVREIDQLLILLPNQSYRLNRTGFRLMQALLDGQTLDQVLGGREPPPAVRRDLFAFFTGIAAMVKGCLGEGRDRPEVEAIPYRRPWLALPILSEVALTYRCNLACRFCYAGPHRDRACAAAGRGCPPPATGQGPGVASGEGASGGNGNGAAAAAASGGLAVAGAPSREMSTAEVERVLRIIRQEAQVPSVSFTGGEPTLRDDLPHLVRVAADLGLRVNLISNGVALTTERVARLAAAGLDSAQISLEGPDAETHERLTGVPGSFAATTAAVQALVAAGVPVHTNTTLTGLNVEAAVRMPALVKRLGLDRFSMNMVIPAAWMREAEPALLLTYREIGARVLAVRDAARAAGVRFMWYSPTPYCLFNPIAHNLGNKGCAACDGLLSVDPAGRVIPCSSYFEPQGSLLEMPFQAIWQAPSAVRLREKRAAPARCREGCPTFDLCEGACPLYWQAMGEDELRKKEGDGCLR</sequence>
<feature type="region of interest" description="Disordered" evidence="5">
    <location>
        <begin position="159"/>
        <end position="178"/>
    </location>
</feature>
<protein>
    <submittedName>
        <fullName evidence="7">Radical SAM domain protein</fullName>
    </submittedName>
</protein>
<keyword evidence="3" id="KW-0408">Iron</keyword>
<evidence type="ECO:0000313" key="8">
    <source>
        <dbReference type="Proteomes" id="UP000252355"/>
    </source>
</evidence>
<dbReference type="SFLD" id="SFLDS00029">
    <property type="entry name" value="Radical_SAM"/>
    <property type="match status" value="1"/>
</dbReference>
<keyword evidence="2" id="KW-0479">Metal-binding</keyword>
<feature type="compositionally biased region" description="Gly residues" evidence="5">
    <location>
        <begin position="162"/>
        <end position="178"/>
    </location>
</feature>
<dbReference type="Pfam" id="PF04055">
    <property type="entry name" value="Radical_SAM"/>
    <property type="match status" value="1"/>
</dbReference>
<dbReference type="GO" id="GO:0003824">
    <property type="term" value="F:catalytic activity"/>
    <property type="evidence" value="ECO:0007669"/>
    <property type="project" value="InterPro"/>
</dbReference>
<evidence type="ECO:0000313" key="7">
    <source>
        <dbReference type="EMBL" id="RCK78192.1"/>
    </source>
</evidence>
<organism evidence="7 8">
    <name type="scientific">Candidatus Ozemobacter sibiricus</name>
    <dbReference type="NCBI Taxonomy" id="2268124"/>
    <lineage>
        <taxon>Bacteria</taxon>
        <taxon>Candidatus Ozemobacteria</taxon>
        <taxon>Candidatus Ozemobacterales</taxon>
        <taxon>Candidatus Ozemobacteraceae</taxon>
        <taxon>Candidatus Ozemobacter</taxon>
    </lineage>
</organism>
<evidence type="ECO:0000256" key="1">
    <source>
        <dbReference type="ARBA" id="ARBA00022691"/>
    </source>
</evidence>
<evidence type="ECO:0000259" key="6">
    <source>
        <dbReference type="PROSITE" id="PS51918"/>
    </source>
</evidence>
<dbReference type="InterPro" id="IPR050377">
    <property type="entry name" value="Radical_SAM_PqqE_MftC-like"/>
</dbReference>
<dbReference type="InterPro" id="IPR023885">
    <property type="entry name" value="4Fe4S-binding_SPASM_dom"/>
</dbReference>
<dbReference type="EMBL" id="QOQW01000026">
    <property type="protein sequence ID" value="RCK78192.1"/>
    <property type="molecule type" value="Genomic_DNA"/>
</dbReference>
<accession>A0A367ZLA8</accession>
<evidence type="ECO:0000256" key="4">
    <source>
        <dbReference type="ARBA" id="ARBA00023014"/>
    </source>
</evidence>
<dbReference type="InterPro" id="IPR006638">
    <property type="entry name" value="Elp3/MiaA/NifB-like_rSAM"/>
</dbReference>
<dbReference type="GO" id="GO:0006783">
    <property type="term" value="P:heme biosynthetic process"/>
    <property type="evidence" value="ECO:0007669"/>
    <property type="project" value="TreeGrafter"/>
</dbReference>
<reference evidence="7 8" key="1">
    <citation type="submission" date="2018-05" db="EMBL/GenBank/DDBJ databases">
        <title>A metagenomic window into the 2 km-deep terrestrial subsurface aquifer revealed taxonomically and functionally diverse microbial community comprising novel uncultured bacterial lineages.</title>
        <authorList>
            <person name="Kadnikov V.V."/>
            <person name="Mardanov A.V."/>
            <person name="Beletsky A.V."/>
            <person name="Banks D."/>
            <person name="Pimenov N.V."/>
            <person name="Frank Y.A."/>
            <person name="Karnachuk O.V."/>
            <person name="Ravin N.V."/>
        </authorList>
    </citation>
    <scope>NUCLEOTIDE SEQUENCE [LARGE SCALE GENOMIC DNA]</scope>
    <source>
        <strain evidence="7">BY5</strain>
    </source>
</reference>
<evidence type="ECO:0000256" key="5">
    <source>
        <dbReference type="SAM" id="MobiDB-lite"/>
    </source>
</evidence>
<dbReference type="Gene3D" id="3.20.20.70">
    <property type="entry name" value="Aldolase class I"/>
    <property type="match status" value="1"/>
</dbReference>
<dbReference type="PANTHER" id="PTHR11228:SF7">
    <property type="entry name" value="PQQA PEPTIDE CYCLASE"/>
    <property type="match status" value="1"/>
</dbReference>
<evidence type="ECO:0000256" key="3">
    <source>
        <dbReference type="ARBA" id="ARBA00023004"/>
    </source>
</evidence>
<dbReference type="PROSITE" id="PS51918">
    <property type="entry name" value="RADICAL_SAM"/>
    <property type="match status" value="1"/>
</dbReference>
<proteinExistence type="predicted"/>
<dbReference type="Proteomes" id="UP000252355">
    <property type="component" value="Unassembled WGS sequence"/>
</dbReference>
<dbReference type="InterPro" id="IPR058240">
    <property type="entry name" value="rSAM_sf"/>
</dbReference>
<dbReference type="SFLD" id="SFLDG01386">
    <property type="entry name" value="main_SPASM_domain-containing"/>
    <property type="match status" value="1"/>
</dbReference>
<dbReference type="SMART" id="SM00729">
    <property type="entry name" value="Elp3"/>
    <property type="match status" value="1"/>
</dbReference>
<dbReference type="CDD" id="cd01335">
    <property type="entry name" value="Radical_SAM"/>
    <property type="match status" value="1"/>
</dbReference>
<dbReference type="NCBIfam" id="TIGR04085">
    <property type="entry name" value="rSAM_more_4Fe4S"/>
    <property type="match status" value="1"/>
</dbReference>
<comment type="caution">
    <text evidence="7">The sequence shown here is derived from an EMBL/GenBank/DDBJ whole genome shotgun (WGS) entry which is preliminary data.</text>
</comment>
<feature type="domain" description="Radical SAM core" evidence="6">
    <location>
        <begin position="117"/>
        <end position="382"/>
    </location>
</feature>
<keyword evidence="1" id="KW-0949">S-adenosyl-L-methionine</keyword>
<dbReference type="PANTHER" id="PTHR11228">
    <property type="entry name" value="RADICAL SAM DOMAIN PROTEIN"/>
    <property type="match status" value="1"/>
</dbReference>
<dbReference type="SFLD" id="SFLDG01067">
    <property type="entry name" value="SPASM/twitch_domain_containing"/>
    <property type="match status" value="1"/>
</dbReference>
<dbReference type="InterPro" id="IPR007197">
    <property type="entry name" value="rSAM"/>
</dbReference>
<name>A0A367ZLA8_9BACT</name>
<gene>
    <name evidence="7" type="ORF">OZSIB_1708</name>
</gene>
<dbReference type="AlphaFoldDB" id="A0A367ZLA8"/>
<evidence type="ECO:0000256" key="2">
    <source>
        <dbReference type="ARBA" id="ARBA00022723"/>
    </source>
</evidence>
<dbReference type="GO" id="GO:0046872">
    <property type="term" value="F:metal ion binding"/>
    <property type="evidence" value="ECO:0007669"/>
    <property type="project" value="UniProtKB-KW"/>
</dbReference>
<dbReference type="Pfam" id="PF13186">
    <property type="entry name" value="SPASM"/>
    <property type="match status" value="1"/>
</dbReference>
<dbReference type="InterPro" id="IPR013785">
    <property type="entry name" value="Aldolase_TIM"/>
</dbReference>